<dbReference type="InterPro" id="IPR052729">
    <property type="entry name" value="Acyl/Acetyltrans_Enzymes"/>
</dbReference>
<keyword evidence="3" id="KW-1185">Reference proteome</keyword>
<dbReference type="Proteomes" id="UP000239181">
    <property type="component" value="Unassembled WGS sequence"/>
</dbReference>
<dbReference type="Pfam" id="PF13508">
    <property type="entry name" value="Acetyltransf_7"/>
    <property type="match status" value="1"/>
</dbReference>
<dbReference type="PANTHER" id="PTHR47237:SF2">
    <property type="entry name" value="BLL4206 PROTEIN"/>
    <property type="match status" value="1"/>
</dbReference>
<dbReference type="PROSITE" id="PS51186">
    <property type="entry name" value="GNAT"/>
    <property type="match status" value="1"/>
</dbReference>
<dbReference type="GO" id="GO:0016747">
    <property type="term" value="F:acyltransferase activity, transferring groups other than amino-acyl groups"/>
    <property type="evidence" value="ECO:0007669"/>
    <property type="project" value="InterPro"/>
</dbReference>
<reference evidence="2 3" key="1">
    <citation type="submission" date="2017-10" db="EMBL/GenBank/DDBJ databases">
        <title>Draft genome of two endophytic bacteria isolated from 'guarana' Paullinia cupana (Mart.) Ducke.</title>
        <authorList>
            <person name="Siqueira K.A."/>
            <person name="Liotti R.G."/>
            <person name="Mendes T.A."/>
            <person name="Soares M.A."/>
        </authorList>
    </citation>
    <scope>NUCLEOTIDE SEQUENCE [LARGE SCALE GENOMIC DNA]</scope>
    <source>
        <strain evidence="2 3">342</strain>
    </source>
</reference>
<evidence type="ECO:0000313" key="2">
    <source>
        <dbReference type="EMBL" id="PRD13292.1"/>
    </source>
</evidence>
<gene>
    <name evidence="2" type="ORF">CQW29_21790</name>
</gene>
<dbReference type="InterPro" id="IPR016181">
    <property type="entry name" value="Acyl_CoA_acyltransferase"/>
</dbReference>
<evidence type="ECO:0000259" key="1">
    <source>
        <dbReference type="PROSITE" id="PS51186"/>
    </source>
</evidence>
<dbReference type="Gene3D" id="3.40.630.90">
    <property type="match status" value="1"/>
</dbReference>
<dbReference type="InterPro" id="IPR041496">
    <property type="entry name" value="YitH/HolE_GNAT"/>
</dbReference>
<dbReference type="RefSeq" id="WP_105594844.1">
    <property type="nucleotide sequence ID" value="NZ_PDET01000020.1"/>
</dbReference>
<comment type="caution">
    <text evidence="2">The sequence shown here is derived from an EMBL/GenBank/DDBJ whole genome shotgun (WGS) entry which is preliminary data.</text>
</comment>
<dbReference type="InterPro" id="IPR000182">
    <property type="entry name" value="GNAT_dom"/>
</dbReference>
<evidence type="ECO:0000313" key="3">
    <source>
        <dbReference type="Proteomes" id="UP000239181"/>
    </source>
</evidence>
<dbReference type="AlphaFoldDB" id="A0A2S9I662"/>
<dbReference type="PANTHER" id="PTHR47237">
    <property type="entry name" value="SLL0310 PROTEIN"/>
    <property type="match status" value="1"/>
</dbReference>
<protein>
    <submittedName>
        <fullName evidence="2">Histone acetyltransferase</fullName>
    </submittedName>
</protein>
<dbReference type="SUPFAM" id="SSF55729">
    <property type="entry name" value="Acyl-CoA N-acyltransferases (Nat)"/>
    <property type="match status" value="1"/>
</dbReference>
<accession>A0A2S9I662</accession>
<organism evidence="2 3">
    <name type="scientific">Pantoea coffeiphila</name>
    <dbReference type="NCBI Taxonomy" id="1465635"/>
    <lineage>
        <taxon>Bacteria</taxon>
        <taxon>Pseudomonadati</taxon>
        <taxon>Pseudomonadota</taxon>
        <taxon>Gammaproteobacteria</taxon>
        <taxon>Enterobacterales</taxon>
        <taxon>Erwiniaceae</taxon>
        <taxon>Pantoea</taxon>
    </lineage>
</organism>
<dbReference type="OrthoDB" id="510731at2"/>
<dbReference type="CDD" id="cd04301">
    <property type="entry name" value="NAT_SF"/>
    <property type="match status" value="1"/>
</dbReference>
<feature type="domain" description="N-acetyltransferase" evidence="1">
    <location>
        <begin position="3"/>
        <end position="143"/>
    </location>
</feature>
<keyword evidence="2" id="KW-0808">Transferase</keyword>
<name>A0A2S9I662_9GAMM</name>
<dbReference type="Pfam" id="PF18014">
    <property type="entry name" value="Acetyltransf_18"/>
    <property type="match status" value="1"/>
</dbReference>
<dbReference type="EMBL" id="PDET01000020">
    <property type="protein sequence ID" value="PRD13292.1"/>
    <property type="molecule type" value="Genomic_DNA"/>
</dbReference>
<dbReference type="Gene3D" id="3.40.630.30">
    <property type="match status" value="1"/>
</dbReference>
<sequence>MTIEFVAMNETHLDAAFALTQRLKWPHRRADWQQALLLGEGIVAQENGEVIGTILCWRWGRDYSTLGLVIVDDAQQGRGIGRQLMQMGMDKLAGSNIRLHATEAGKPLYEKLGFVATGHIEQHQCRELPAVSAPACAPGQRLRAAAAQDAALLTALDRQTLGQHRPLLIANLLDSAERFLVLEENGAPAGFACLRRFGHGYAIGPVVARSAQSARALIGELLSGVSGQFVRIDTDRATGLGPWLNELGLVEVDAPVTMYKGDVWQPESGGMQAFALMTQAMA</sequence>
<proteinExistence type="predicted"/>